<sequence length="188" mass="20968">MVSTAKLNKVLNFVLLQTLWFALVVGAAYKHILLGLGLFTVFAIWQLHPANRKQTDIKLAITLAALGLVLDSLWLQLGLISYEMQWPYSFLAPFWIVMLWFAFGLTINHSLAWIFDYKILGVIVSGIGGPISYLAAEKLGAVTLIEPVWAFVALIVGWTLIMVLIVSLFSHSSGYQQNLSGKREASWN</sequence>
<dbReference type="RefSeq" id="WP_106647559.1">
    <property type="nucleotide sequence ID" value="NZ_BMGO01000001.1"/>
</dbReference>
<name>A0A2K9ALG4_9GAMM</name>
<dbReference type="AlphaFoldDB" id="A0A2K9ALG4"/>
<organism evidence="1 2">
    <name type="scientific">Kangiella profundi</name>
    <dbReference type="NCBI Taxonomy" id="1561924"/>
    <lineage>
        <taxon>Bacteria</taxon>
        <taxon>Pseudomonadati</taxon>
        <taxon>Pseudomonadota</taxon>
        <taxon>Gammaproteobacteria</taxon>
        <taxon>Kangiellales</taxon>
        <taxon>Kangiellaceae</taxon>
        <taxon>Kangiella</taxon>
    </lineage>
</organism>
<dbReference type="InterPro" id="IPR021306">
    <property type="entry name" value="DUF2878"/>
</dbReference>
<evidence type="ECO:0000313" key="1">
    <source>
        <dbReference type="EMBL" id="AUD79764.1"/>
    </source>
</evidence>
<protein>
    <submittedName>
        <fullName evidence="1">DUF2878 domain-containing protein</fullName>
    </submittedName>
</protein>
<gene>
    <name evidence="1" type="ORF">CW740_11110</name>
</gene>
<accession>A0A2K9ALG4</accession>
<dbReference type="OrthoDB" id="21939at2"/>
<dbReference type="Pfam" id="PF11086">
    <property type="entry name" value="DUF2878"/>
    <property type="match status" value="1"/>
</dbReference>
<evidence type="ECO:0000313" key="2">
    <source>
        <dbReference type="Proteomes" id="UP000232693"/>
    </source>
</evidence>
<keyword evidence="2" id="KW-1185">Reference proteome</keyword>
<reference evidence="1 2" key="1">
    <citation type="submission" date="2017-12" db="EMBL/GenBank/DDBJ databases">
        <title>Kangiella profundi FT102 completed genome.</title>
        <authorList>
            <person name="Xu J."/>
            <person name="Wang J."/>
            <person name="Lu Y."/>
        </authorList>
    </citation>
    <scope>NUCLEOTIDE SEQUENCE [LARGE SCALE GENOMIC DNA]</scope>
    <source>
        <strain evidence="1 2">FT102</strain>
    </source>
</reference>
<dbReference type="KEGG" id="kpd:CW740_11110"/>
<dbReference type="EMBL" id="CP025120">
    <property type="protein sequence ID" value="AUD79764.1"/>
    <property type="molecule type" value="Genomic_DNA"/>
</dbReference>
<proteinExistence type="predicted"/>
<dbReference type="Proteomes" id="UP000232693">
    <property type="component" value="Chromosome"/>
</dbReference>